<name>A0A9P7VI67_9AGAR</name>
<protein>
    <submittedName>
        <fullName evidence="1">Uncharacterized protein</fullName>
    </submittedName>
</protein>
<evidence type="ECO:0000313" key="2">
    <source>
        <dbReference type="Proteomes" id="UP000812287"/>
    </source>
</evidence>
<organism evidence="1 2">
    <name type="scientific">Guyanagaster necrorhizus</name>
    <dbReference type="NCBI Taxonomy" id="856835"/>
    <lineage>
        <taxon>Eukaryota</taxon>
        <taxon>Fungi</taxon>
        <taxon>Dikarya</taxon>
        <taxon>Basidiomycota</taxon>
        <taxon>Agaricomycotina</taxon>
        <taxon>Agaricomycetes</taxon>
        <taxon>Agaricomycetidae</taxon>
        <taxon>Agaricales</taxon>
        <taxon>Marasmiineae</taxon>
        <taxon>Physalacriaceae</taxon>
        <taxon>Guyanagaster</taxon>
    </lineage>
</organism>
<keyword evidence="2" id="KW-1185">Reference proteome</keyword>
<reference evidence="1" key="1">
    <citation type="submission" date="2020-11" db="EMBL/GenBank/DDBJ databases">
        <title>Adaptations for nitrogen fixation in a non-lichenized fungal sporocarp promotes dispersal by wood-feeding termites.</title>
        <authorList>
            <consortium name="DOE Joint Genome Institute"/>
            <person name="Koch R.A."/>
            <person name="Yoon G."/>
            <person name="Arayal U."/>
            <person name="Lail K."/>
            <person name="Amirebrahimi M."/>
            <person name="Labutti K."/>
            <person name="Lipzen A."/>
            <person name="Riley R."/>
            <person name="Barry K."/>
            <person name="Henrissat B."/>
            <person name="Grigoriev I.V."/>
            <person name="Herr J.R."/>
            <person name="Aime M.C."/>
        </authorList>
    </citation>
    <scope>NUCLEOTIDE SEQUENCE</scope>
    <source>
        <strain evidence="1">MCA 3950</strain>
    </source>
</reference>
<dbReference type="RefSeq" id="XP_043034659.1">
    <property type="nucleotide sequence ID" value="XM_043177847.1"/>
</dbReference>
<accession>A0A9P7VI67</accession>
<proteinExistence type="predicted"/>
<dbReference type="GeneID" id="66100134"/>
<comment type="caution">
    <text evidence="1">The sequence shown here is derived from an EMBL/GenBank/DDBJ whole genome shotgun (WGS) entry which is preliminary data.</text>
</comment>
<evidence type="ECO:0000313" key="1">
    <source>
        <dbReference type="EMBL" id="KAG7441159.1"/>
    </source>
</evidence>
<dbReference type="AlphaFoldDB" id="A0A9P7VI67"/>
<dbReference type="Proteomes" id="UP000812287">
    <property type="component" value="Unassembled WGS sequence"/>
</dbReference>
<sequence>MVSAPTSRLSAILSGANLCYAYRAEKCDTPILTVDVRTARVEAFRHPILSPAFTTRFMGVFSRGGAPTWPSILMVHECLSVRGSGAVVIRDWELAAAIEGIIETILLRHPIPGLEITYKHMRAARSQLPHDAAAYEDGCQYDAT</sequence>
<gene>
    <name evidence="1" type="ORF">BT62DRAFT_1011968</name>
</gene>
<dbReference type="EMBL" id="MU250563">
    <property type="protein sequence ID" value="KAG7441159.1"/>
    <property type="molecule type" value="Genomic_DNA"/>
</dbReference>